<gene>
    <name evidence="4" type="ORF">SAMN05444858_104316</name>
</gene>
<accession>A0A1N6W0B7</accession>
<feature type="domain" description="HIRAN" evidence="3">
    <location>
        <begin position="45"/>
        <end position="88"/>
    </location>
</feature>
<protein>
    <submittedName>
        <fullName evidence="4">Collagen, type III, alpha</fullName>
    </submittedName>
</protein>
<dbReference type="OrthoDB" id="9812156at2"/>
<evidence type="ECO:0000313" key="4">
    <source>
        <dbReference type="EMBL" id="SIQ83569.1"/>
    </source>
</evidence>
<dbReference type="EMBL" id="FTNF01000004">
    <property type="protein sequence ID" value="SIQ83569.1"/>
    <property type="molecule type" value="Genomic_DNA"/>
</dbReference>
<evidence type="ECO:0000259" key="3">
    <source>
        <dbReference type="Pfam" id="PF08797"/>
    </source>
</evidence>
<dbReference type="InterPro" id="IPR014905">
    <property type="entry name" value="HIRAN"/>
</dbReference>
<keyword evidence="4" id="KW-0176">Collagen</keyword>
<dbReference type="RefSeq" id="WP_076469852.1">
    <property type="nucleotide sequence ID" value="NZ_FTNF01000004.1"/>
</dbReference>
<name>A0A1N6W0B7_9ACTN</name>
<dbReference type="Pfam" id="PF08797">
    <property type="entry name" value="HIRAN"/>
    <property type="match status" value="1"/>
</dbReference>
<organism evidence="4 5">
    <name type="scientific">Micromonospora avicenniae</name>
    <dbReference type="NCBI Taxonomy" id="1198245"/>
    <lineage>
        <taxon>Bacteria</taxon>
        <taxon>Bacillati</taxon>
        <taxon>Actinomycetota</taxon>
        <taxon>Actinomycetes</taxon>
        <taxon>Micromonosporales</taxon>
        <taxon>Micromonosporaceae</taxon>
        <taxon>Micromonospora</taxon>
    </lineage>
</organism>
<dbReference type="GO" id="GO:0016818">
    <property type="term" value="F:hydrolase activity, acting on acid anhydrides, in phosphorus-containing anhydrides"/>
    <property type="evidence" value="ECO:0007669"/>
    <property type="project" value="InterPro"/>
</dbReference>
<dbReference type="STRING" id="1198245.SAMN05444858_104316"/>
<sequence length="341" mass="37441">MSIPFDLWGQRGWASVEVAGESHYATHIRELFGKDLKPSGSEIVVTAQLVPDPQNRHDRNAVGVWVGNKQLGHLPRDEAARYVPVLASLTAQGWLPQVSARVWGTEWSDYEERRASFRGSVRLDLAEPHMLVPVNLPPSGQHRLLPTGAAIQVTGEEKHLDALAPLLRPEGECWAYVSLHEMVEQTARTSRTVVEVRVDGSRVGQLTPKMSGELLPAIRHLAQGDVTTTARAIIKGNRIKSEVVLYVARAHELPDTWLGPAAPAAPAQMQAHAPDFVPQVSPTSAVRPHGPIPPAPSGIRFVVPANWPQPPAGWAPPPGWRPDPSWPAAPEGWQWWIPVWE</sequence>
<dbReference type="GO" id="GO:0008270">
    <property type="term" value="F:zinc ion binding"/>
    <property type="evidence" value="ECO:0007669"/>
    <property type="project" value="InterPro"/>
</dbReference>
<dbReference type="AlphaFoldDB" id="A0A1N6W0B7"/>
<keyword evidence="2" id="KW-0378">Hydrolase</keyword>
<keyword evidence="5" id="KW-1185">Reference proteome</keyword>
<dbReference type="Gene3D" id="3.30.70.2330">
    <property type="match status" value="1"/>
</dbReference>
<evidence type="ECO:0000313" key="5">
    <source>
        <dbReference type="Proteomes" id="UP000186004"/>
    </source>
</evidence>
<evidence type="ECO:0000256" key="1">
    <source>
        <dbReference type="ARBA" id="ARBA00022723"/>
    </source>
</evidence>
<evidence type="ECO:0000256" key="2">
    <source>
        <dbReference type="ARBA" id="ARBA00022801"/>
    </source>
</evidence>
<dbReference type="GO" id="GO:0003676">
    <property type="term" value="F:nucleic acid binding"/>
    <property type="evidence" value="ECO:0007669"/>
    <property type="project" value="InterPro"/>
</dbReference>
<dbReference type="Proteomes" id="UP000186004">
    <property type="component" value="Unassembled WGS sequence"/>
</dbReference>
<reference evidence="4 5" key="1">
    <citation type="submission" date="2017-01" db="EMBL/GenBank/DDBJ databases">
        <authorList>
            <person name="Mah S.A."/>
            <person name="Swanson W.J."/>
            <person name="Moy G.W."/>
            <person name="Vacquier V.D."/>
        </authorList>
    </citation>
    <scope>NUCLEOTIDE SEQUENCE [LARGE SCALE GENOMIC DNA]</scope>
    <source>
        <strain evidence="4 5">DSM 45758</strain>
    </source>
</reference>
<proteinExistence type="predicted"/>
<keyword evidence="1" id="KW-0479">Metal-binding</keyword>